<dbReference type="AlphaFoldDB" id="A0A2N7S3X6"/>
<gene>
    <name evidence="1" type="ORF">CIK84_04530</name>
</gene>
<comment type="caution">
    <text evidence="1">The sequence shown here is derived from an EMBL/GenBank/DDBJ whole genome shotgun (WGS) entry which is preliminary data.</text>
</comment>
<protein>
    <recommendedName>
        <fullName evidence="3">AbiEi antitoxin C-terminal domain-containing protein</fullName>
    </recommendedName>
</protein>
<name>A0A2N7S3X6_9MICC</name>
<organism evidence="1 2">
    <name type="scientific">Glutamicibacter arilaitensis</name>
    <dbReference type="NCBI Taxonomy" id="256701"/>
    <lineage>
        <taxon>Bacteria</taxon>
        <taxon>Bacillati</taxon>
        <taxon>Actinomycetota</taxon>
        <taxon>Actinomycetes</taxon>
        <taxon>Micrococcales</taxon>
        <taxon>Micrococcaceae</taxon>
        <taxon>Glutamicibacter</taxon>
    </lineage>
</organism>
<accession>A0A2N7S3X6</accession>
<evidence type="ECO:0000313" key="2">
    <source>
        <dbReference type="Proteomes" id="UP000235739"/>
    </source>
</evidence>
<dbReference type="EMBL" id="PNQX01000001">
    <property type="protein sequence ID" value="PMQ20856.1"/>
    <property type="molecule type" value="Genomic_DNA"/>
</dbReference>
<dbReference type="Proteomes" id="UP000235739">
    <property type="component" value="Unassembled WGS sequence"/>
</dbReference>
<dbReference type="RefSeq" id="WP_102597585.1">
    <property type="nucleotide sequence ID" value="NZ_JABUYH010000001.1"/>
</dbReference>
<sequence length="207" mass="22875">MDTKNTPATEPRAAALRIPGDLWIAGEMFTRNELHAMAHNGLLHEVLGDYYVPGNIRLNASLRARVAAFACGRELSNDAVLARQTAAWIHGLLPSVFTLCIYTSNYHRPFYPGRGLKAEFSQVRVPDTQMVFRGRIKVTSALRSACDCAKFDPLPIASRVLSTTMSLEDQYLNLDTIRQALELDAPSPERSRALRLVQSFTGTAQAA</sequence>
<proteinExistence type="predicted"/>
<reference evidence="1 2" key="1">
    <citation type="journal article" date="2017" name="Elife">
        <title>Extensive horizontal gene transfer in cheese-associated bacteria.</title>
        <authorList>
            <person name="Bonham K.S."/>
            <person name="Wolfe B.E."/>
            <person name="Dutton R.J."/>
        </authorList>
    </citation>
    <scope>NUCLEOTIDE SEQUENCE [LARGE SCALE GENOMIC DNA]</scope>
    <source>
        <strain evidence="1 2">JB182</strain>
    </source>
</reference>
<evidence type="ECO:0008006" key="3">
    <source>
        <dbReference type="Google" id="ProtNLM"/>
    </source>
</evidence>
<evidence type="ECO:0000313" key="1">
    <source>
        <dbReference type="EMBL" id="PMQ20856.1"/>
    </source>
</evidence>